<dbReference type="PROSITE" id="PS50234">
    <property type="entry name" value="VWFA"/>
    <property type="match status" value="1"/>
</dbReference>
<dbReference type="SUPFAM" id="SSF53300">
    <property type="entry name" value="vWA-like"/>
    <property type="match status" value="1"/>
</dbReference>
<feature type="domain" description="VWFA" evidence="1">
    <location>
        <begin position="549"/>
        <end position="733"/>
    </location>
</feature>
<name>A0A1J5RZC5_9ZZZZ</name>
<dbReference type="AlphaFoldDB" id="A0A1J5RZC5"/>
<accession>A0A1J5RZC5</accession>
<dbReference type="Pfam" id="PF00092">
    <property type="entry name" value="VWA"/>
    <property type="match status" value="1"/>
</dbReference>
<dbReference type="PANTHER" id="PTHR41248:SF1">
    <property type="entry name" value="NORD PROTEIN"/>
    <property type="match status" value="1"/>
</dbReference>
<evidence type="ECO:0000259" key="1">
    <source>
        <dbReference type="PROSITE" id="PS50234"/>
    </source>
</evidence>
<dbReference type="SMART" id="SM00327">
    <property type="entry name" value="VWA"/>
    <property type="match status" value="1"/>
</dbReference>
<dbReference type="InterPro" id="IPR036465">
    <property type="entry name" value="vWFA_dom_sf"/>
</dbReference>
<organism evidence="2">
    <name type="scientific">mine drainage metagenome</name>
    <dbReference type="NCBI Taxonomy" id="410659"/>
    <lineage>
        <taxon>unclassified sequences</taxon>
        <taxon>metagenomes</taxon>
        <taxon>ecological metagenomes</taxon>
    </lineage>
</organism>
<protein>
    <recommendedName>
        <fullName evidence="1">VWFA domain-containing protein</fullName>
    </recommendedName>
</protein>
<dbReference type="InterPro" id="IPR051928">
    <property type="entry name" value="NorD/CobT"/>
</dbReference>
<dbReference type="Gene3D" id="3.40.50.410">
    <property type="entry name" value="von Willebrand factor, type A domain"/>
    <property type="match status" value="1"/>
</dbReference>
<reference evidence="2" key="1">
    <citation type="submission" date="2016-10" db="EMBL/GenBank/DDBJ databases">
        <title>Sequence of Gallionella enrichment culture.</title>
        <authorList>
            <person name="Poehlein A."/>
            <person name="Muehling M."/>
            <person name="Daniel R."/>
        </authorList>
    </citation>
    <scope>NUCLEOTIDE SEQUENCE</scope>
</reference>
<comment type="caution">
    <text evidence="2">The sequence shown here is derived from an EMBL/GenBank/DDBJ whole genome shotgun (WGS) entry which is preliminary data.</text>
</comment>
<sequence>MADDPSIYRGRLRCNFARVDEVFPACLAEAQRLLSPAGVDAWLEGASAVCALGRGQELPLIFLEAVPPAAARCGEALIPEAAAMARGLSASGAAPAIAPYLAKLPAVARRLESFEALQVYADVVRSIAEQAPDALICFLDQVDTLLAQMSIGGVMNWVDYGLKSYRGQLHKAADYFSLQAADARAALMRERHGTLLADHERELGLTLRSFWALEDELAPYSQAFDIERRSWPHLDRLGFHLPDAYEDLGPVKGIDRYRAAIAHLAAHRLWTRPLIADNFNRYQQLIIETFEDARVEWLAMRRYPGLRRLWLALHPRPRPGDCPPGHSCIRHLAAMLSLALLDPQHGYEDPDLLAAVDRFHEKMATDPEDGGIAVELGVEHLTRIHHADFRSPKVFFRDTEVSYRDDNRYLWIFLEDADDEDEFHSDHHVANPRTSAANAAAPIVIHQPEWDYVAGSYRPDWVTVYETLQAPGDPALIDRLLAKHAALARPLQRLIDLMKPQGKKLVRRQEEGPEIDLDPAIDALIDNRSGISPDPRIHTRTEPYQRDISVLVLLDLSESVKQTPPGAESTVLELSREAVSLLGWALAALGDPYAIAGFASNSRHELNYRHIKGYTEAWGEQSKARLSGIEGGLSTRMGAALRHAGRALSGRGSEKKLLLLLTDGEPADVDVEDGQYLHADARRAVEELAAAGVFTFCFSLDPGADAYVSAIFGASRFMVLDRIERLPERLPRLYLELTR</sequence>
<dbReference type="EMBL" id="MLJW01000207">
    <property type="protein sequence ID" value="OIQ93445.1"/>
    <property type="molecule type" value="Genomic_DNA"/>
</dbReference>
<dbReference type="CDD" id="cd01454">
    <property type="entry name" value="vWA_norD_type"/>
    <property type="match status" value="1"/>
</dbReference>
<dbReference type="PANTHER" id="PTHR41248">
    <property type="entry name" value="NORD PROTEIN"/>
    <property type="match status" value="1"/>
</dbReference>
<proteinExistence type="predicted"/>
<evidence type="ECO:0000313" key="2">
    <source>
        <dbReference type="EMBL" id="OIQ93445.1"/>
    </source>
</evidence>
<dbReference type="InterPro" id="IPR002035">
    <property type="entry name" value="VWF_A"/>
</dbReference>
<gene>
    <name evidence="2" type="ORF">GALL_245960</name>
</gene>